<dbReference type="EMBL" id="CP022386">
    <property type="protein sequence ID" value="ATA86577.1"/>
    <property type="molecule type" value="Genomic_DNA"/>
</dbReference>
<dbReference type="GeneID" id="84807922"/>
<dbReference type="OrthoDB" id="9895695at2"/>
<organism evidence="1 2">
    <name type="scientific">Capnocytophaga gingivalis</name>
    <dbReference type="NCBI Taxonomy" id="1017"/>
    <lineage>
        <taxon>Bacteria</taxon>
        <taxon>Pseudomonadati</taxon>
        <taxon>Bacteroidota</taxon>
        <taxon>Flavobacteriia</taxon>
        <taxon>Flavobacteriales</taxon>
        <taxon>Flavobacteriaceae</taxon>
        <taxon>Capnocytophaga</taxon>
    </lineage>
</organism>
<accession>A0A250FRI5</accession>
<dbReference type="Proteomes" id="UP000217250">
    <property type="component" value="Chromosome"/>
</dbReference>
<sequence>MQYTIDIDPVTLEKAQQCAKENDFDLNEYIIEKLEEFISIYDEMPVVDYREKMAAFRKLKGVLKGMDSEVERYKYLEEKELA</sequence>
<dbReference type="KEGG" id="cgh:CGC50_05005"/>
<gene>
    <name evidence="1" type="ORF">CGC50_05005</name>
</gene>
<dbReference type="AlphaFoldDB" id="A0A250FRI5"/>
<proteinExistence type="predicted"/>
<evidence type="ECO:0000313" key="2">
    <source>
        <dbReference type="Proteomes" id="UP000217250"/>
    </source>
</evidence>
<name>A0A250FRI5_9FLAO</name>
<dbReference type="RefSeq" id="WP_095909936.1">
    <property type="nucleotide sequence ID" value="NZ_CP022386.1"/>
</dbReference>
<evidence type="ECO:0000313" key="1">
    <source>
        <dbReference type="EMBL" id="ATA86577.1"/>
    </source>
</evidence>
<reference evidence="2" key="1">
    <citation type="submission" date="2017-06" db="EMBL/GenBank/DDBJ databases">
        <title>Capnocytophaga spp. assemblies.</title>
        <authorList>
            <person name="Gulvik C.A."/>
        </authorList>
    </citation>
    <scope>NUCLEOTIDE SEQUENCE [LARGE SCALE GENOMIC DNA]</scope>
    <source>
        <strain evidence="2">H1496</strain>
    </source>
</reference>
<protein>
    <submittedName>
        <fullName evidence="1">Uncharacterized protein</fullName>
    </submittedName>
</protein>